<evidence type="ECO:0000313" key="12">
    <source>
        <dbReference type="EMBL" id="RMX58243.1"/>
    </source>
</evidence>
<dbReference type="PROSITE" id="PS50262">
    <property type="entry name" value="G_PROTEIN_RECEP_F1_2"/>
    <property type="match status" value="2"/>
</dbReference>
<proteinExistence type="predicted"/>
<evidence type="ECO:0000256" key="1">
    <source>
        <dbReference type="ARBA" id="ARBA00004651"/>
    </source>
</evidence>
<dbReference type="PRINTS" id="PR00237">
    <property type="entry name" value="GPCRRHODOPSN"/>
</dbReference>
<dbReference type="OrthoDB" id="5970330at2759"/>
<evidence type="ECO:0000256" key="7">
    <source>
        <dbReference type="ARBA" id="ARBA00023170"/>
    </source>
</evidence>
<dbReference type="EMBL" id="RCHS01000537">
    <property type="protein sequence ID" value="RMX58243.1"/>
    <property type="molecule type" value="Genomic_DNA"/>
</dbReference>
<feature type="transmembrane region" description="Helical" evidence="10">
    <location>
        <begin position="160"/>
        <end position="180"/>
    </location>
</feature>
<dbReference type="PANTHER" id="PTHR24246:SF27">
    <property type="entry name" value="ADENOSINE RECEPTOR, ISOFORM A"/>
    <property type="match status" value="1"/>
</dbReference>
<evidence type="ECO:0000256" key="10">
    <source>
        <dbReference type="SAM" id="Phobius"/>
    </source>
</evidence>
<feature type="transmembrane region" description="Helical" evidence="10">
    <location>
        <begin position="40"/>
        <end position="65"/>
    </location>
</feature>
<dbReference type="SMART" id="SM01381">
    <property type="entry name" value="7TM_GPCR_Srsx"/>
    <property type="match status" value="1"/>
</dbReference>
<evidence type="ECO:0000256" key="3">
    <source>
        <dbReference type="ARBA" id="ARBA00022692"/>
    </source>
</evidence>
<feature type="domain" description="G-protein coupled receptors family 1 profile" evidence="11">
    <location>
        <begin position="380"/>
        <end position="611"/>
    </location>
</feature>
<keyword evidence="5" id="KW-0297">G-protein coupled receptor</keyword>
<feature type="transmembrane region" description="Helical" evidence="10">
    <location>
        <begin position="186"/>
        <end position="210"/>
    </location>
</feature>
<comment type="caution">
    <text evidence="12">The sequence shown here is derived from an EMBL/GenBank/DDBJ whole genome shotgun (WGS) entry which is preliminary data.</text>
</comment>
<feature type="transmembrane region" description="Helical" evidence="10">
    <location>
        <begin position="77"/>
        <end position="99"/>
    </location>
</feature>
<keyword evidence="4 10" id="KW-1133">Transmembrane helix</keyword>
<keyword evidence="9" id="KW-0807">Transducer</keyword>
<evidence type="ECO:0000256" key="9">
    <source>
        <dbReference type="ARBA" id="ARBA00023224"/>
    </source>
</evidence>
<feature type="transmembrane region" description="Helical" evidence="10">
    <location>
        <begin position="558"/>
        <end position="580"/>
    </location>
</feature>
<feature type="transmembrane region" description="Helical" evidence="10">
    <location>
        <begin position="363"/>
        <end position="388"/>
    </location>
</feature>
<dbReference type="GO" id="GO:0004930">
    <property type="term" value="F:G protein-coupled receptor activity"/>
    <property type="evidence" value="ECO:0007669"/>
    <property type="project" value="UniProtKB-KW"/>
</dbReference>
<evidence type="ECO:0000313" key="13">
    <source>
        <dbReference type="Proteomes" id="UP000275408"/>
    </source>
</evidence>
<dbReference type="CDD" id="cd00637">
    <property type="entry name" value="7tm_classA_rhodopsin-like"/>
    <property type="match status" value="2"/>
</dbReference>
<feature type="transmembrane region" description="Helical" evidence="10">
    <location>
        <begin position="444"/>
        <end position="462"/>
    </location>
</feature>
<dbReference type="Pfam" id="PF00001">
    <property type="entry name" value="7tm_1"/>
    <property type="match status" value="4"/>
</dbReference>
<keyword evidence="6 10" id="KW-0472">Membrane</keyword>
<feature type="transmembrane region" description="Helical" evidence="10">
    <location>
        <begin position="509"/>
        <end position="530"/>
    </location>
</feature>
<evidence type="ECO:0000259" key="11">
    <source>
        <dbReference type="PROSITE" id="PS50262"/>
    </source>
</evidence>
<evidence type="ECO:0000256" key="8">
    <source>
        <dbReference type="ARBA" id="ARBA00023180"/>
    </source>
</evidence>
<gene>
    <name evidence="12" type="ORF">pdam_00000122</name>
</gene>
<keyword evidence="3 10" id="KW-0812">Transmembrane</keyword>
<protein>
    <recommendedName>
        <fullName evidence="11">G-protein coupled receptors family 1 profile domain-containing protein</fullName>
    </recommendedName>
</protein>
<comment type="subcellular location">
    <subcellularLocation>
        <location evidence="1">Cell membrane</location>
        <topology evidence="1">Multi-pass membrane protein</topology>
    </subcellularLocation>
</comment>
<dbReference type="Proteomes" id="UP000275408">
    <property type="component" value="Unassembled WGS sequence"/>
</dbReference>
<reference evidence="12 13" key="1">
    <citation type="journal article" date="2018" name="Sci. Rep.">
        <title>Comparative analysis of the Pocillopora damicornis genome highlights role of immune system in coral evolution.</title>
        <authorList>
            <person name="Cunning R."/>
            <person name="Bay R.A."/>
            <person name="Gillette P."/>
            <person name="Baker A.C."/>
            <person name="Traylor-Knowles N."/>
        </authorList>
    </citation>
    <scope>NUCLEOTIDE SEQUENCE [LARGE SCALE GENOMIC DNA]</scope>
    <source>
        <strain evidence="12">RSMAS</strain>
        <tissue evidence="12">Whole animal</tissue>
    </source>
</reference>
<evidence type="ECO:0000256" key="5">
    <source>
        <dbReference type="ARBA" id="ARBA00023040"/>
    </source>
</evidence>
<keyword evidence="13" id="KW-1185">Reference proteome</keyword>
<evidence type="ECO:0000256" key="6">
    <source>
        <dbReference type="ARBA" id="ARBA00023136"/>
    </source>
</evidence>
<accession>A0A3M6UX11</accession>
<dbReference type="InterPro" id="IPR000276">
    <property type="entry name" value="GPCR_Rhodpsn"/>
</dbReference>
<evidence type="ECO:0000256" key="4">
    <source>
        <dbReference type="ARBA" id="ARBA00022989"/>
    </source>
</evidence>
<keyword evidence="7" id="KW-0675">Receptor</keyword>
<keyword evidence="8" id="KW-0325">Glycoprotein</keyword>
<feature type="transmembrane region" description="Helical" evidence="10">
    <location>
        <begin position="592"/>
        <end position="612"/>
    </location>
</feature>
<evidence type="ECO:0000256" key="2">
    <source>
        <dbReference type="ARBA" id="ARBA00022475"/>
    </source>
</evidence>
<dbReference type="AlphaFoldDB" id="A0A3M6UX11"/>
<name>A0A3M6UX11_POCDA</name>
<dbReference type="InterPro" id="IPR017452">
    <property type="entry name" value="GPCR_Rhodpsn_7TM"/>
</dbReference>
<keyword evidence="2" id="KW-1003">Cell membrane</keyword>
<dbReference type="PANTHER" id="PTHR24246">
    <property type="entry name" value="OLFACTORY RECEPTOR AND ADENOSINE RECEPTOR"/>
    <property type="match status" value="1"/>
</dbReference>
<feature type="domain" description="G-protein coupled receptors family 1 profile" evidence="11">
    <location>
        <begin position="57"/>
        <end position="289"/>
    </location>
</feature>
<feature type="transmembrane region" description="Helical" evidence="10">
    <location>
        <begin position="400"/>
        <end position="424"/>
    </location>
</feature>
<dbReference type="SUPFAM" id="SSF81321">
    <property type="entry name" value="Family A G protein-coupled receptor-like"/>
    <property type="match status" value="2"/>
</dbReference>
<organism evidence="12 13">
    <name type="scientific">Pocillopora damicornis</name>
    <name type="common">Cauliflower coral</name>
    <name type="synonym">Millepora damicornis</name>
    <dbReference type="NCBI Taxonomy" id="46731"/>
    <lineage>
        <taxon>Eukaryota</taxon>
        <taxon>Metazoa</taxon>
        <taxon>Cnidaria</taxon>
        <taxon>Anthozoa</taxon>
        <taxon>Hexacorallia</taxon>
        <taxon>Scleractinia</taxon>
        <taxon>Astrocoeniina</taxon>
        <taxon>Pocilloporidae</taxon>
        <taxon>Pocillopora</taxon>
    </lineage>
</organism>
<sequence>MDQYQFNLFNQTCWNCSTSLPEQTTPGYTRASELLTKNEAIILSIICALASVIGTFGNSLVLLAVPSNKNLRTIPDLFITNLAFSDFTVCAIFLPMFVYDFNQNVGEKSEAELENFDQVKSFLGHTSMVASATNMFAVTVDRVTAIRFPFRYAFMATKHALAGILVVWIISITFGVLYAPNLVSRMYIALYCSALLITTMIMYVYIFIAAKRQENRIHSMQMGTDGVLVEKKVAKTIFTVVGVYALCWLPLLMLPAIIDFESKPDQFKKGFNWAQSALACNSAINPFIYCLRCTKYRTAFGKILRIQRNRKDYETFAESDRRMAVTLFNQTCWNCSNILPYLKTTATTKGYTNISEFLTRDSAVILSIISSLACMIGCLGNSLVMLVVQRNKTFRTIPDLFITSLAVSDFFVCALYLPLRIYYFFHTISESEGKSKAFDYAMSFLGHTSMVASASNMFAVTIDRIIAIRFPFKYVFMTAKHAVVQILLVWIVSLAFGVLYAPLLVSNMYIALYCSVLLITTMLMYIYIFIIAKRAENRIQNAQSTLERTVSEKKVAKTVFTVVGAYNLCWLPMLLLPAIANPSTNPVQFGKGFFWAQTLLVCNSAINPYIYCMRSKKYRAAFGKILHIQLCIGHE</sequence>
<dbReference type="GO" id="GO:0005886">
    <property type="term" value="C:plasma membrane"/>
    <property type="evidence" value="ECO:0007669"/>
    <property type="project" value="UniProtKB-SubCell"/>
</dbReference>
<feature type="transmembrane region" description="Helical" evidence="10">
    <location>
        <begin position="237"/>
        <end position="258"/>
    </location>
</feature>
<feature type="transmembrane region" description="Helical" evidence="10">
    <location>
        <begin position="482"/>
        <end position="503"/>
    </location>
</feature>
<dbReference type="Gene3D" id="1.20.1070.10">
    <property type="entry name" value="Rhodopsin 7-helix transmembrane proteins"/>
    <property type="match status" value="2"/>
</dbReference>